<organism evidence="4 5">
    <name type="scientific">Ravibacter arvi</name>
    <dbReference type="NCBI Taxonomy" id="2051041"/>
    <lineage>
        <taxon>Bacteria</taxon>
        <taxon>Pseudomonadati</taxon>
        <taxon>Bacteroidota</taxon>
        <taxon>Cytophagia</taxon>
        <taxon>Cytophagales</taxon>
        <taxon>Spirosomataceae</taxon>
        <taxon>Ravibacter</taxon>
    </lineage>
</organism>
<evidence type="ECO:0000313" key="5">
    <source>
        <dbReference type="Proteomes" id="UP001501508"/>
    </source>
</evidence>
<keyword evidence="2" id="KW-0812">Transmembrane</keyword>
<dbReference type="SUPFAM" id="SSF52172">
    <property type="entry name" value="CheY-like"/>
    <property type="match status" value="1"/>
</dbReference>
<feature type="transmembrane region" description="Helical" evidence="2">
    <location>
        <begin position="161"/>
        <end position="185"/>
    </location>
</feature>
<comment type="similarity">
    <text evidence="1">Belongs to the bacterial sugar transferase family.</text>
</comment>
<name>A0ABP8M3A5_9BACT</name>
<dbReference type="InterPro" id="IPR011006">
    <property type="entry name" value="CheY-like_superfamily"/>
</dbReference>
<keyword evidence="2" id="KW-0472">Membrane</keyword>
<evidence type="ECO:0000256" key="1">
    <source>
        <dbReference type="ARBA" id="ARBA00006464"/>
    </source>
</evidence>
<feature type="domain" description="Bacterial sugar transferase" evidence="3">
    <location>
        <begin position="159"/>
        <end position="398"/>
    </location>
</feature>
<dbReference type="Pfam" id="PF02397">
    <property type="entry name" value="Bac_transf"/>
    <property type="match status" value="1"/>
</dbReference>
<comment type="caution">
    <text evidence="4">The sequence shown here is derived from an EMBL/GenBank/DDBJ whole genome shotgun (WGS) entry which is preliminary data.</text>
</comment>
<keyword evidence="5" id="KW-1185">Reference proteome</keyword>
<dbReference type="GO" id="GO:0016740">
    <property type="term" value="F:transferase activity"/>
    <property type="evidence" value="ECO:0007669"/>
    <property type="project" value="UniProtKB-KW"/>
</dbReference>
<dbReference type="PANTHER" id="PTHR30576:SF0">
    <property type="entry name" value="UNDECAPRENYL-PHOSPHATE N-ACETYLGALACTOSAMINYL 1-PHOSPHATE TRANSFERASE-RELATED"/>
    <property type="match status" value="1"/>
</dbReference>
<accession>A0ABP8M3A5</accession>
<dbReference type="PANTHER" id="PTHR30576">
    <property type="entry name" value="COLANIC BIOSYNTHESIS UDP-GLUCOSE LIPID CARRIER TRANSFERASE"/>
    <property type="match status" value="1"/>
</dbReference>
<gene>
    <name evidence="4" type="ORF">GCM10023091_32650</name>
</gene>
<dbReference type="InterPro" id="IPR003362">
    <property type="entry name" value="Bact_transf"/>
</dbReference>
<evidence type="ECO:0000259" key="3">
    <source>
        <dbReference type="Pfam" id="PF02397"/>
    </source>
</evidence>
<dbReference type="RefSeq" id="WP_345031149.1">
    <property type="nucleotide sequence ID" value="NZ_BAABEY010000030.1"/>
</dbReference>
<dbReference type="EMBL" id="BAABEY010000030">
    <property type="protein sequence ID" value="GAA4443682.1"/>
    <property type="molecule type" value="Genomic_DNA"/>
</dbReference>
<dbReference type="Proteomes" id="UP001501508">
    <property type="component" value="Unassembled WGS sequence"/>
</dbReference>
<keyword evidence="2" id="KW-1133">Transmembrane helix</keyword>
<proteinExistence type="inferred from homology"/>
<dbReference type="Gene3D" id="3.40.50.2300">
    <property type="match status" value="1"/>
</dbReference>
<evidence type="ECO:0000313" key="4">
    <source>
        <dbReference type="EMBL" id="GAA4443682.1"/>
    </source>
</evidence>
<reference evidence="5" key="1">
    <citation type="journal article" date="2019" name="Int. J. Syst. Evol. Microbiol.">
        <title>The Global Catalogue of Microorganisms (GCM) 10K type strain sequencing project: providing services to taxonomists for standard genome sequencing and annotation.</title>
        <authorList>
            <consortium name="The Broad Institute Genomics Platform"/>
            <consortium name="The Broad Institute Genome Sequencing Center for Infectious Disease"/>
            <person name="Wu L."/>
            <person name="Ma J."/>
        </authorList>
    </citation>
    <scope>NUCLEOTIDE SEQUENCE [LARGE SCALE GENOMIC DNA]</scope>
    <source>
        <strain evidence="5">JCM 31920</strain>
    </source>
</reference>
<protein>
    <submittedName>
        <fullName evidence="4">Sugar transferase</fullName>
    </submittedName>
</protein>
<evidence type="ECO:0000256" key="2">
    <source>
        <dbReference type="SAM" id="Phobius"/>
    </source>
</evidence>
<sequence>MEEVNTVAVVSPGAPSPKGSGIVFLYHDYEQCLLVAEKLDKSLEISYCYNMQEAMEVIWAGGNTDVVLADERNGGWDLLVQLRQSTHFKNIPFIILAAELTPDSVRRARELKANDIFQVDISKGDLGLRVNFLAGQKRRLAGSVARKLGHLHFKTPFWKRALDLIVVGTAMIGLIPVYLLVGIVIRVDSRGPVFYKSRRVGSGYRIFDLYKFRTMRVDADKLIKDMSAFNTYSKKNGDSDNNDQASLCADCKALGLSQCEQMLFLDGRQICERVYHRQKENEVAFMKFQNDPRITRVGTFLRNTSLDELPQFINIIKGDMSLVGNRPLPLYEAEKLTTDDKIIRFAGPAGLTGLWQVTKRGKSDMSEEERIRLDVEYARNFSFRMDLRIILKTFPALFQSENV</sequence>
<keyword evidence="4" id="KW-0808">Transferase</keyword>